<reference evidence="3" key="2">
    <citation type="submission" date="2022-09" db="EMBL/GenBank/DDBJ databases">
        <authorList>
            <person name="Sun Q."/>
            <person name="Ohkuma M."/>
        </authorList>
    </citation>
    <scope>NUCLEOTIDE SEQUENCE</scope>
    <source>
        <strain evidence="3">JCM 3093</strain>
    </source>
</reference>
<protein>
    <recommendedName>
        <fullName evidence="2">Knr4/Smi1-like domain-containing protein</fullName>
    </recommendedName>
</protein>
<accession>A0AA37BF90</accession>
<evidence type="ECO:0000313" key="4">
    <source>
        <dbReference type="Proteomes" id="UP000627984"/>
    </source>
</evidence>
<evidence type="ECO:0000259" key="2">
    <source>
        <dbReference type="SMART" id="SM00860"/>
    </source>
</evidence>
<dbReference type="Proteomes" id="UP000627984">
    <property type="component" value="Unassembled WGS sequence"/>
</dbReference>
<reference evidence="3" key="1">
    <citation type="journal article" date="2014" name="Int. J. Syst. Evol. Microbiol.">
        <title>Complete genome sequence of Corynebacterium casei LMG S-19264T (=DSM 44701T), isolated from a smear-ripened cheese.</title>
        <authorList>
            <consortium name="US DOE Joint Genome Institute (JGI-PGF)"/>
            <person name="Walter F."/>
            <person name="Albersmeier A."/>
            <person name="Kalinowski J."/>
            <person name="Ruckert C."/>
        </authorList>
    </citation>
    <scope>NUCLEOTIDE SEQUENCE</scope>
    <source>
        <strain evidence="3">JCM 3093</strain>
    </source>
</reference>
<dbReference type="Gene3D" id="3.40.1580.10">
    <property type="entry name" value="SMI1/KNR4-like"/>
    <property type="match status" value="1"/>
</dbReference>
<dbReference type="InterPro" id="IPR018958">
    <property type="entry name" value="Knr4/Smi1-like_dom"/>
</dbReference>
<sequence length="175" mass="19997">MNTSYGWSDLFPEEEPAAEGPDQPPLPPGHGLHPPADESEVIRLEERLGVNLPPSYRQFLLYSDGWGVEEYSLWPVAEVGWLRDVDPSTVEAWSSRDDVPDDLYFVYGEEQNHHAIRREYLPDTLSVGLWDGDLLLNPHVMTPDGEWEAWLLAAWMPGAKRHRSFWGLMKDLCTP</sequence>
<comment type="caution">
    <text evidence="3">The sequence shown here is derived from an EMBL/GenBank/DDBJ whole genome shotgun (WGS) entry which is preliminary data.</text>
</comment>
<evidence type="ECO:0000256" key="1">
    <source>
        <dbReference type="SAM" id="MobiDB-lite"/>
    </source>
</evidence>
<dbReference type="Pfam" id="PF09346">
    <property type="entry name" value="SMI1_KNR4"/>
    <property type="match status" value="1"/>
</dbReference>
<feature type="region of interest" description="Disordered" evidence="1">
    <location>
        <begin position="1"/>
        <end position="38"/>
    </location>
</feature>
<gene>
    <name evidence="3" type="ORF">GCM10010126_21750</name>
</gene>
<name>A0AA37BF90_9ACTN</name>
<organism evidence="3 4">
    <name type="scientific">Planomonospora parontospora</name>
    <dbReference type="NCBI Taxonomy" id="58119"/>
    <lineage>
        <taxon>Bacteria</taxon>
        <taxon>Bacillati</taxon>
        <taxon>Actinomycetota</taxon>
        <taxon>Actinomycetes</taxon>
        <taxon>Streptosporangiales</taxon>
        <taxon>Streptosporangiaceae</taxon>
        <taxon>Planomonospora</taxon>
    </lineage>
</organism>
<dbReference type="InterPro" id="IPR037883">
    <property type="entry name" value="Knr4/Smi1-like_sf"/>
</dbReference>
<proteinExistence type="predicted"/>
<feature type="domain" description="Knr4/Smi1-like" evidence="2">
    <location>
        <begin position="35"/>
        <end position="153"/>
    </location>
</feature>
<dbReference type="EMBL" id="BMQD01000005">
    <property type="protein sequence ID" value="GGK62022.1"/>
    <property type="molecule type" value="Genomic_DNA"/>
</dbReference>
<dbReference type="SMART" id="SM00860">
    <property type="entry name" value="SMI1_KNR4"/>
    <property type="match status" value="1"/>
</dbReference>
<dbReference type="SUPFAM" id="SSF160631">
    <property type="entry name" value="SMI1/KNR4-like"/>
    <property type="match status" value="1"/>
</dbReference>
<dbReference type="AlphaFoldDB" id="A0AA37BF90"/>
<evidence type="ECO:0000313" key="3">
    <source>
        <dbReference type="EMBL" id="GGK62022.1"/>
    </source>
</evidence>
<dbReference type="RefSeq" id="WP_191894589.1">
    <property type="nucleotide sequence ID" value="NZ_BMQD01000005.1"/>
</dbReference>